<dbReference type="PANTHER" id="PTHR38780">
    <property type="entry name" value="PROTEIN TUSC"/>
    <property type="match status" value="1"/>
</dbReference>
<dbReference type="Gene3D" id="3.40.1260.10">
    <property type="entry name" value="DsrEFH-like"/>
    <property type="match status" value="1"/>
</dbReference>
<dbReference type="OrthoDB" id="9789418at2"/>
<proteinExistence type="inferred from homology"/>
<dbReference type="KEGG" id="gni:GNIT_1794"/>
<dbReference type="SUPFAM" id="SSF75169">
    <property type="entry name" value="DsrEFH-like"/>
    <property type="match status" value="1"/>
</dbReference>
<dbReference type="EMBL" id="CP003060">
    <property type="protein sequence ID" value="AEP29907.1"/>
    <property type="molecule type" value="Genomic_DNA"/>
</dbReference>
<accession>G4QGW2</accession>
<gene>
    <name evidence="2" type="primary">tusC</name>
    <name evidence="2" type="ordered locus">GNIT_1794</name>
</gene>
<reference evidence="2 3" key="1">
    <citation type="journal article" date="2011" name="J. Bacteriol.">
        <title>Complete genome sequence of seawater bacterium Glaciecola nitratireducens FR1064T.</title>
        <authorList>
            <person name="Bian F."/>
            <person name="Qin Q.L."/>
            <person name="Xie B.B."/>
            <person name="Shu Y.L."/>
            <person name="Zhang X.Y."/>
            <person name="Yu Y."/>
            <person name="Chen B."/>
            <person name="Chen X.L."/>
            <person name="Zhou B.C."/>
            <person name="Zhang Y.Z."/>
        </authorList>
    </citation>
    <scope>NUCLEOTIDE SEQUENCE [LARGE SCALE GENOMIC DNA]</scope>
    <source>
        <strain evidence="3">JCM 12485 / KCTC 12276 / FR1064</strain>
    </source>
</reference>
<dbReference type="Pfam" id="PF02635">
    <property type="entry name" value="DsrE"/>
    <property type="match status" value="1"/>
</dbReference>
<keyword evidence="3" id="KW-1185">Reference proteome</keyword>
<dbReference type="InterPro" id="IPR027396">
    <property type="entry name" value="DsrEFH-like"/>
</dbReference>
<name>G4QGW2_GLANF</name>
<dbReference type="InterPro" id="IPR003787">
    <property type="entry name" value="Sulphur_relay_DsrE/F-like"/>
</dbReference>
<dbReference type="HOGENOM" id="CLU_155943_0_1_6"/>
<evidence type="ECO:0000256" key="1">
    <source>
        <dbReference type="ARBA" id="ARBA00005996"/>
    </source>
</evidence>
<dbReference type="RefSeq" id="WP_014108781.1">
    <property type="nucleotide sequence ID" value="NC_016041.1"/>
</dbReference>
<dbReference type="PANTHER" id="PTHR38780:SF1">
    <property type="entry name" value="PROTEIN TUSC"/>
    <property type="match status" value="1"/>
</dbReference>
<evidence type="ECO:0000313" key="2">
    <source>
        <dbReference type="EMBL" id="AEP29907.1"/>
    </source>
</evidence>
<evidence type="ECO:0000313" key="3">
    <source>
        <dbReference type="Proteomes" id="UP000009282"/>
    </source>
</evidence>
<sequence>MTTLLIISTSPPYYNSAAQDALEAALAASNVGVEVTFVFAQQGLYQLLDKQDGTYLQKKSMAKQINVMPLYDIDAIYYLEDDMASLNLSSDTIIDTASAISSIEFSRLCESSAAVIRF</sequence>
<comment type="similarity">
    <text evidence="1">Belongs to the DsrF/TusC family.</text>
</comment>
<organism evidence="2 3">
    <name type="scientific">Glaciecola nitratireducens (strain JCM 12485 / KCTC 12276 / FR1064)</name>
    <dbReference type="NCBI Taxonomy" id="1085623"/>
    <lineage>
        <taxon>Bacteria</taxon>
        <taxon>Pseudomonadati</taxon>
        <taxon>Pseudomonadota</taxon>
        <taxon>Gammaproteobacteria</taxon>
        <taxon>Alteromonadales</taxon>
        <taxon>Alteromonadaceae</taxon>
        <taxon>Brumicola</taxon>
    </lineage>
</organism>
<dbReference type="InterPro" id="IPR017462">
    <property type="entry name" value="Sulphur_relay_TusC/DsrF"/>
</dbReference>
<dbReference type="AlphaFoldDB" id="G4QGW2"/>
<dbReference type="eggNOG" id="COG2923">
    <property type="taxonomic scope" value="Bacteria"/>
</dbReference>
<protein>
    <submittedName>
        <fullName evidence="2">DsrF protein</fullName>
    </submittedName>
</protein>
<dbReference type="STRING" id="1085623.GNIT_1794"/>
<dbReference type="Proteomes" id="UP000009282">
    <property type="component" value="Chromosome"/>
</dbReference>